<sequence length="127" mass="14659">MEKSEIDAALTPVARAIKHAADDLLDLRAAALDQSDAGLCVRCYFKIFSQSREQAALQRLRELLEKHLEIVALDNNRRELERIPVFLDADEMESYCLGIMKEFRDNRVYDSPKIDIRFRFKEPLCAA</sequence>
<proteinExistence type="predicted"/>
<reference evidence="1 2" key="1">
    <citation type="submission" date="2020-07" db="EMBL/GenBank/DDBJ databases">
        <authorList>
            <person name="Feng X."/>
        </authorList>
    </citation>
    <scope>NUCLEOTIDE SEQUENCE [LARGE SCALE GENOMIC DNA]</scope>
    <source>
        <strain evidence="1 2">JCM14086</strain>
    </source>
</reference>
<protein>
    <submittedName>
        <fullName evidence="1">Uncharacterized protein</fullName>
    </submittedName>
</protein>
<gene>
    <name evidence="1" type="ORF">H5P30_05760</name>
</gene>
<dbReference type="EMBL" id="JACHVA010000052">
    <property type="protein sequence ID" value="MBC2601277.1"/>
    <property type="molecule type" value="Genomic_DNA"/>
</dbReference>
<keyword evidence="2" id="KW-1185">Reference proteome</keyword>
<name>A0A7X1AWS8_9BACT</name>
<comment type="caution">
    <text evidence="1">The sequence shown here is derived from an EMBL/GenBank/DDBJ whole genome shotgun (WGS) entry which is preliminary data.</text>
</comment>
<organism evidence="1 2">
    <name type="scientific">Puniceicoccus vermicola</name>
    <dbReference type="NCBI Taxonomy" id="388746"/>
    <lineage>
        <taxon>Bacteria</taxon>
        <taxon>Pseudomonadati</taxon>
        <taxon>Verrucomicrobiota</taxon>
        <taxon>Opitutia</taxon>
        <taxon>Puniceicoccales</taxon>
        <taxon>Puniceicoccaceae</taxon>
        <taxon>Puniceicoccus</taxon>
    </lineage>
</organism>
<evidence type="ECO:0000313" key="1">
    <source>
        <dbReference type="EMBL" id="MBC2601277.1"/>
    </source>
</evidence>
<dbReference type="RefSeq" id="WP_185691997.1">
    <property type="nucleotide sequence ID" value="NZ_JACHVA010000052.1"/>
</dbReference>
<evidence type="ECO:0000313" key="2">
    <source>
        <dbReference type="Proteomes" id="UP000525652"/>
    </source>
</evidence>
<accession>A0A7X1AWS8</accession>
<dbReference type="Proteomes" id="UP000525652">
    <property type="component" value="Unassembled WGS sequence"/>
</dbReference>
<dbReference type="AlphaFoldDB" id="A0A7X1AWS8"/>